<dbReference type="Pfam" id="PF07707">
    <property type="entry name" value="BACK"/>
    <property type="match status" value="1"/>
</dbReference>
<dbReference type="InterPro" id="IPR000210">
    <property type="entry name" value="BTB/POZ_dom"/>
</dbReference>
<dbReference type="SMART" id="SM00875">
    <property type="entry name" value="BACK"/>
    <property type="match status" value="1"/>
</dbReference>
<dbReference type="Gene3D" id="2.120.10.80">
    <property type="entry name" value="Kelch-type beta propeller"/>
    <property type="match status" value="1"/>
</dbReference>
<dbReference type="PANTHER" id="PTHR45632">
    <property type="entry name" value="LD33804P"/>
    <property type="match status" value="1"/>
</dbReference>
<dbReference type="SUPFAM" id="SSF117281">
    <property type="entry name" value="Kelch motif"/>
    <property type="match status" value="1"/>
</dbReference>
<keyword evidence="2" id="KW-0677">Repeat</keyword>
<dbReference type="SMART" id="SM00225">
    <property type="entry name" value="BTB"/>
    <property type="match status" value="1"/>
</dbReference>
<dbReference type="EMBL" id="JARBDR010000917">
    <property type="protein sequence ID" value="KAJ8302553.1"/>
    <property type="molecule type" value="Genomic_DNA"/>
</dbReference>
<dbReference type="SMART" id="SM00612">
    <property type="entry name" value="Kelch"/>
    <property type="match status" value="4"/>
</dbReference>
<evidence type="ECO:0000256" key="2">
    <source>
        <dbReference type="ARBA" id="ARBA00022737"/>
    </source>
</evidence>
<evidence type="ECO:0000259" key="3">
    <source>
        <dbReference type="PROSITE" id="PS50097"/>
    </source>
</evidence>
<name>A0ABQ9EB34_TEGGR</name>
<dbReference type="Gene3D" id="3.30.710.10">
    <property type="entry name" value="Potassium Channel Kv1.1, Chain A"/>
    <property type="match status" value="1"/>
</dbReference>
<dbReference type="InterPro" id="IPR015915">
    <property type="entry name" value="Kelch-typ_b-propeller"/>
</dbReference>
<dbReference type="PANTHER" id="PTHR45632:SF3">
    <property type="entry name" value="KELCH-LIKE PROTEIN 32"/>
    <property type="match status" value="1"/>
</dbReference>
<sequence>MEPNEQQKPDSGQRLKFLDTLTSGLDVMLNTGQHADVTIVVEDKSFKCHKVILSSMSPYFEAMFSHDMKETRDGIVTLHDIDAVTFSDLVTFIYTGKEVVCEENAEKIFRAASLLQIPCLQERCEDFLLTQVSYDNCIGIWKIAKAHNCKKLAEKAFNTIVENFQLVSMTDEFESLDADEIVCVIKSDDLNMPTEEFVCDVAMNWIEGDESRYEHIGVILEGLRLPLVSSDYLFHTFESNRHIQNNHDCKVVVQEALKYHTCPAKKMDFTSIRTTQRNHSNLDDTLIVVGGLLTTTPRYQTTKEVLSYSFQQKKWYYLPSLPYDPGYEFAVCTHGDSLYVSGGWLKLQGMAEYKTHKNKWKVCASMTNGRCGHVMVAVANCIYVLGGRDGRAPAMTNIEEFSLMTKKWSNAGDLPLGVRSTSASAIGEKIYVFGGITESDKDTMAVQCFDTRLHTVSHIANLPFSCRLTRTVTLDTTVYVIVPDGRVIEFIDPTMNKASSPTLNKSFTSSSPRLRCDSCESDGSIPEEASVPVPVMGRIHCRLQSFSQHHFEVIQHRGQMLLVGGKTPDNTILKNIMEACVDVTDKLQVGFAMPAARWCFGCVKAVIRKDYLNNQILF</sequence>
<dbReference type="InterPro" id="IPR011333">
    <property type="entry name" value="SKP1/BTB/POZ_sf"/>
</dbReference>
<dbReference type="PROSITE" id="PS50097">
    <property type="entry name" value="BTB"/>
    <property type="match status" value="1"/>
</dbReference>
<accession>A0ABQ9EB34</accession>
<dbReference type="Pfam" id="PF00651">
    <property type="entry name" value="BTB"/>
    <property type="match status" value="1"/>
</dbReference>
<organism evidence="4 5">
    <name type="scientific">Tegillarca granosa</name>
    <name type="common">Malaysian cockle</name>
    <name type="synonym">Anadara granosa</name>
    <dbReference type="NCBI Taxonomy" id="220873"/>
    <lineage>
        <taxon>Eukaryota</taxon>
        <taxon>Metazoa</taxon>
        <taxon>Spiralia</taxon>
        <taxon>Lophotrochozoa</taxon>
        <taxon>Mollusca</taxon>
        <taxon>Bivalvia</taxon>
        <taxon>Autobranchia</taxon>
        <taxon>Pteriomorphia</taxon>
        <taxon>Arcoida</taxon>
        <taxon>Arcoidea</taxon>
        <taxon>Arcidae</taxon>
        <taxon>Tegillarca</taxon>
    </lineage>
</organism>
<evidence type="ECO:0000313" key="5">
    <source>
        <dbReference type="Proteomes" id="UP001217089"/>
    </source>
</evidence>
<reference evidence="4 5" key="1">
    <citation type="submission" date="2022-12" db="EMBL/GenBank/DDBJ databases">
        <title>Chromosome-level genome of Tegillarca granosa.</title>
        <authorList>
            <person name="Kim J."/>
        </authorList>
    </citation>
    <scope>NUCLEOTIDE SEQUENCE [LARGE SCALE GENOMIC DNA]</scope>
    <source>
        <strain evidence="4">Teg-2019</strain>
        <tissue evidence="4">Adductor muscle</tissue>
    </source>
</reference>
<feature type="domain" description="BTB" evidence="3">
    <location>
        <begin position="35"/>
        <end position="102"/>
    </location>
</feature>
<keyword evidence="5" id="KW-1185">Reference proteome</keyword>
<dbReference type="Gene3D" id="1.25.40.420">
    <property type="match status" value="1"/>
</dbReference>
<proteinExistence type="predicted"/>
<keyword evidence="1" id="KW-0880">Kelch repeat</keyword>
<dbReference type="SUPFAM" id="SSF54695">
    <property type="entry name" value="POZ domain"/>
    <property type="match status" value="1"/>
</dbReference>
<dbReference type="InterPro" id="IPR006652">
    <property type="entry name" value="Kelch_1"/>
</dbReference>
<dbReference type="InterPro" id="IPR011705">
    <property type="entry name" value="BACK"/>
</dbReference>
<gene>
    <name evidence="4" type="ORF">KUTeg_018949</name>
</gene>
<evidence type="ECO:0000256" key="1">
    <source>
        <dbReference type="ARBA" id="ARBA00022441"/>
    </source>
</evidence>
<dbReference type="Pfam" id="PF24681">
    <property type="entry name" value="Kelch_KLHDC2_KLHL20_DRC7"/>
    <property type="match status" value="1"/>
</dbReference>
<protein>
    <recommendedName>
        <fullName evidence="3">BTB domain-containing protein</fullName>
    </recommendedName>
</protein>
<dbReference type="Proteomes" id="UP001217089">
    <property type="component" value="Unassembled WGS sequence"/>
</dbReference>
<comment type="caution">
    <text evidence="4">The sequence shown here is derived from an EMBL/GenBank/DDBJ whole genome shotgun (WGS) entry which is preliminary data.</text>
</comment>
<evidence type="ECO:0000313" key="4">
    <source>
        <dbReference type="EMBL" id="KAJ8302553.1"/>
    </source>
</evidence>